<dbReference type="AlphaFoldDB" id="A0ABD4XID1"/>
<comment type="caution">
    <text evidence="2">The sequence shown here is derived from an EMBL/GenBank/DDBJ whole genome shotgun (WGS) entry which is preliminary data.</text>
</comment>
<feature type="transmembrane region" description="Helical" evidence="1">
    <location>
        <begin position="12"/>
        <end position="35"/>
    </location>
</feature>
<name>A0ABD4XID1_WEIPA</name>
<evidence type="ECO:0000313" key="2">
    <source>
        <dbReference type="EMBL" id="MDF8370841.1"/>
    </source>
</evidence>
<proteinExistence type="predicted"/>
<dbReference type="Proteomes" id="UP001215461">
    <property type="component" value="Unassembled WGS sequence"/>
</dbReference>
<evidence type="ECO:0000313" key="3">
    <source>
        <dbReference type="Proteomes" id="UP001215461"/>
    </source>
</evidence>
<sequence length="199" mass="23314">MRTPTTQPTKRFYFIWGGLSVVAIVIGFVFIFMGANQKATQTEQQDHLQQQQTQQKLSKFERERPLYSQTEKRLDTFMSAYFNYDDQKGYNHRRKAAKKVVSQAVYDNRKLFKEDKYSKTRQLGLQSTFVKNQIIPTKITDQQLEATVYTTQRLNFEDEDGKDTMKVFQITYDGETNKLVKIEQQGIYNIAVDSTETVD</sequence>
<accession>A0ABD4XID1</accession>
<gene>
    <name evidence="2" type="ORF">G9403_04090</name>
</gene>
<keyword evidence="1" id="KW-1133">Transmembrane helix</keyword>
<evidence type="ECO:0000256" key="1">
    <source>
        <dbReference type="SAM" id="Phobius"/>
    </source>
</evidence>
<protein>
    <submittedName>
        <fullName evidence="2">Uncharacterized protein</fullName>
    </submittedName>
</protein>
<keyword evidence="1" id="KW-0812">Transmembrane</keyword>
<dbReference type="RefSeq" id="WP_277362129.1">
    <property type="nucleotide sequence ID" value="NZ_JAANXN010000004.1"/>
</dbReference>
<dbReference type="EMBL" id="JAANXN010000004">
    <property type="protein sequence ID" value="MDF8370841.1"/>
    <property type="molecule type" value="Genomic_DNA"/>
</dbReference>
<keyword evidence="1" id="KW-0472">Membrane</keyword>
<organism evidence="2 3">
    <name type="scientific">Weissella paramesenteroides</name>
    <name type="common">Leuconostoc paramesenteroides</name>
    <dbReference type="NCBI Taxonomy" id="1249"/>
    <lineage>
        <taxon>Bacteria</taxon>
        <taxon>Bacillati</taxon>
        <taxon>Bacillota</taxon>
        <taxon>Bacilli</taxon>
        <taxon>Lactobacillales</taxon>
        <taxon>Lactobacillaceae</taxon>
        <taxon>Weissella</taxon>
    </lineage>
</organism>
<reference evidence="2 3" key="1">
    <citation type="submission" date="2020-03" db="EMBL/GenBank/DDBJ databases">
        <title>Comparative genomics of Weissella paramesenteroides.</title>
        <authorList>
            <person name="Kant R."/>
            <person name="Takala T."/>
            <person name="Saris P."/>
        </authorList>
    </citation>
    <scope>NUCLEOTIDE SEQUENCE [LARGE SCALE GENOMIC DNA]</scope>
    <source>
        <strain evidence="2 3">SJ27-4</strain>
    </source>
</reference>